<evidence type="ECO:0000259" key="1">
    <source>
        <dbReference type="Pfam" id="PF24038"/>
    </source>
</evidence>
<dbReference type="InterPro" id="IPR055771">
    <property type="entry name" value="DUF7347"/>
</dbReference>
<feature type="domain" description="DUF7347" evidence="1">
    <location>
        <begin position="14"/>
        <end position="89"/>
    </location>
</feature>
<evidence type="ECO:0000313" key="3">
    <source>
        <dbReference type="EMBL" id="SDE93788.1"/>
    </source>
</evidence>
<gene>
    <name evidence="3" type="ORF">SAMN05216218_102266</name>
</gene>
<dbReference type="EMBL" id="FNBK01000002">
    <property type="protein sequence ID" value="SDE93788.1"/>
    <property type="molecule type" value="Genomic_DNA"/>
</dbReference>
<dbReference type="RefSeq" id="WP_092688232.1">
    <property type="nucleotide sequence ID" value="NZ_FNBK01000002.1"/>
</dbReference>
<dbReference type="InterPro" id="IPR036388">
    <property type="entry name" value="WH-like_DNA-bd_sf"/>
</dbReference>
<keyword evidence="4" id="KW-1185">Reference proteome</keyword>
<name>A0A1G7H061_9EURY</name>
<dbReference type="Pfam" id="PF24038">
    <property type="entry name" value="DUF7347"/>
    <property type="match status" value="1"/>
</dbReference>
<protein>
    <submittedName>
        <fullName evidence="3">Uncharacterized protein</fullName>
    </submittedName>
</protein>
<feature type="domain" description="DUF7351" evidence="2">
    <location>
        <begin position="107"/>
        <end position="293"/>
    </location>
</feature>
<accession>A0A1G7H061</accession>
<evidence type="ECO:0000313" key="4">
    <source>
        <dbReference type="Proteomes" id="UP000199076"/>
    </source>
</evidence>
<dbReference type="STRING" id="660518.SAMN05216218_102266"/>
<sequence length="299" mass="32224">MPTRDDGDDGADAADALSLVAHELRLEILRALWAAEGHSLSFSDLRSAVGVRDAGQFNYHLSQLTGRFVAHVEDRYELLYPGHRVVDAIQSGVFHRDLAGSEIDVSGTCPDCAGSLAFTYAEFIARIECPDCGETVLGYPFDPGGFEARDDAGVVRAFDRRTRRYWLSATDGVCPVCAGPTDARLVADATTLQALDRYDKHFASDQPALVATDCQHCSFYSYVPSGVVLLSHPAVVGALYDRGVDVREKRLWTLPFVVEADRVALAGSDPLEVTVTAGPDDEPITATVGADASIRSLDS</sequence>
<dbReference type="InterPro" id="IPR055775">
    <property type="entry name" value="DUF7351"/>
</dbReference>
<dbReference type="OrthoDB" id="8482at2157"/>
<reference evidence="4" key="1">
    <citation type="submission" date="2016-10" db="EMBL/GenBank/DDBJ databases">
        <authorList>
            <person name="Varghese N."/>
            <person name="Submissions S."/>
        </authorList>
    </citation>
    <scope>NUCLEOTIDE SEQUENCE [LARGE SCALE GENOMIC DNA]</scope>
    <source>
        <strain evidence="4">IBRC-M 10760</strain>
    </source>
</reference>
<dbReference type="Proteomes" id="UP000199076">
    <property type="component" value="Unassembled WGS sequence"/>
</dbReference>
<proteinExistence type="predicted"/>
<dbReference type="Pfam" id="PF24042">
    <property type="entry name" value="DUF7351"/>
    <property type="match status" value="1"/>
</dbReference>
<dbReference type="AlphaFoldDB" id="A0A1G7H061"/>
<evidence type="ECO:0000259" key="2">
    <source>
        <dbReference type="Pfam" id="PF24042"/>
    </source>
</evidence>
<organism evidence="3 4">
    <name type="scientific">Halorientalis regularis</name>
    <dbReference type="NCBI Taxonomy" id="660518"/>
    <lineage>
        <taxon>Archaea</taxon>
        <taxon>Methanobacteriati</taxon>
        <taxon>Methanobacteriota</taxon>
        <taxon>Stenosarchaea group</taxon>
        <taxon>Halobacteria</taxon>
        <taxon>Halobacteriales</taxon>
        <taxon>Haloarculaceae</taxon>
        <taxon>Halorientalis</taxon>
    </lineage>
</organism>
<dbReference type="Gene3D" id="1.10.10.10">
    <property type="entry name" value="Winged helix-like DNA-binding domain superfamily/Winged helix DNA-binding domain"/>
    <property type="match status" value="1"/>
</dbReference>